<evidence type="ECO:0000256" key="7">
    <source>
        <dbReference type="ARBA" id="ARBA00049119"/>
    </source>
</evidence>
<comment type="subcellular location">
    <subcellularLocation>
        <location evidence="1">Membrane</location>
        <topology evidence="1">Multi-pass membrane protein</topology>
    </subcellularLocation>
</comment>
<dbReference type="PROSITE" id="PS00216">
    <property type="entry name" value="SUGAR_TRANSPORT_1"/>
    <property type="match status" value="1"/>
</dbReference>
<feature type="transmembrane region" description="Helical" evidence="8">
    <location>
        <begin position="427"/>
        <end position="446"/>
    </location>
</feature>
<proteinExistence type="inferred from homology"/>
<evidence type="ECO:0000313" key="11">
    <source>
        <dbReference type="Proteomes" id="UP001222932"/>
    </source>
</evidence>
<organism evidence="10 11">
    <name type="scientific">Cutaneotrichosporon spelunceum</name>
    <dbReference type="NCBI Taxonomy" id="1672016"/>
    <lineage>
        <taxon>Eukaryota</taxon>
        <taxon>Fungi</taxon>
        <taxon>Dikarya</taxon>
        <taxon>Basidiomycota</taxon>
        <taxon>Agaricomycotina</taxon>
        <taxon>Tremellomycetes</taxon>
        <taxon>Trichosporonales</taxon>
        <taxon>Trichosporonaceae</taxon>
        <taxon>Cutaneotrichosporon</taxon>
    </lineage>
</organism>
<evidence type="ECO:0000256" key="6">
    <source>
        <dbReference type="ARBA" id="ARBA00023136"/>
    </source>
</evidence>
<accession>A0AAD3YC66</accession>
<evidence type="ECO:0000256" key="5">
    <source>
        <dbReference type="ARBA" id="ARBA00022989"/>
    </source>
</evidence>
<name>A0AAD3YC66_9TREE</name>
<dbReference type="PRINTS" id="PR00171">
    <property type="entry name" value="SUGRTRNSPORT"/>
</dbReference>
<feature type="transmembrane region" description="Helical" evidence="8">
    <location>
        <begin position="381"/>
        <end position="403"/>
    </location>
</feature>
<evidence type="ECO:0000259" key="9">
    <source>
        <dbReference type="PROSITE" id="PS50850"/>
    </source>
</evidence>
<reference evidence="10" key="1">
    <citation type="journal article" date="2023" name="BMC Genomics">
        <title>Chromosome-level genome assemblies of Cutaneotrichosporon spp. (Trichosporonales, Basidiomycota) reveal imbalanced evolution between nucleotide sequences and chromosome synteny.</title>
        <authorList>
            <person name="Kobayashi Y."/>
            <person name="Kayamori A."/>
            <person name="Aoki K."/>
            <person name="Shiwa Y."/>
            <person name="Matsutani M."/>
            <person name="Fujita N."/>
            <person name="Sugita T."/>
            <person name="Iwasaki W."/>
            <person name="Tanaka N."/>
            <person name="Takashima M."/>
        </authorList>
    </citation>
    <scope>NUCLEOTIDE SEQUENCE</scope>
    <source>
        <strain evidence="10">HIS016</strain>
    </source>
</reference>
<feature type="transmembrane region" description="Helical" evidence="8">
    <location>
        <begin position="88"/>
        <end position="106"/>
    </location>
</feature>
<evidence type="ECO:0000256" key="2">
    <source>
        <dbReference type="ARBA" id="ARBA00010992"/>
    </source>
</evidence>
<dbReference type="Proteomes" id="UP001222932">
    <property type="component" value="Unassembled WGS sequence"/>
</dbReference>
<feature type="transmembrane region" description="Helical" evidence="8">
    <location>
        <begin position="318"/>
        <end position="338"/>
    </location>
</feature>
<dbReference type="InterPro" id="IPR005828">
    <property type="entry name" value="MFS_sugar_transport-like"/>
</dbReference>
<feature type="transmembrane region" description="Helical" evidence="8">
    <location>
        <begin position="344"/>
        <end position="369"/>
    </location>
</feature>
<feature type="transmembrane region" description="Helical" evidence="8">
    <location>
        <begin position="287"/>
        <end position="311"/>
    </location>
</feature>
<gene>
    <name evidence="10" type="primary">HGT20</name>
    <name evidence="10" type="ORF">CspeluHIS016_0405750</name>
</gene>
<keyword evidence="5 8" id="KW-1133">Transmembrane helix</keyword>
<dbReference type="GO" id="GO:0015149">
    <property type="term" value="F:hexose transmembrane transporter activity"/>
    <property type="evidence" value="ECO:0007669"/>
    <property type="project" value="TreeGrafter"/>
</dbReference>
<feature type="transmembrane region" description="Helical" evidence="8">
    <location>
        <begin position="154"/>
        <end position="172"/>
    </location>
</feature>
<dbReference type="SUPFAM" id="SSF103473">
    <property type="entry name" value="MFS general substrate transporter"/>
    <property type="match status" value="1"/>
</dbReference>
<dbReference type="PANTHER" id="PTHR23503">
    <property type="entry name" value="SOLUTE CARRIER FAMILY 2"/>
    <property type="match status" value="1"/>
</dbReference>
<dbReference type="PANTHER" id="PTHR23503:SF8">
    <property type="entry name" value="FACILITATED GLUCOSE TRANSPORTER PROTEIN 1"/>
    <property type="match status" value="1"/>
</dbReference>
<sequence length="448" mass="46931">MLVSEVSKAITWACISSWYYGYHLAELNYPVNGLTCHPSPNDGDARLRPCLGLDSIKYSAVTALLTAGGLLGSWLSDSVVLKQGLSGGIAWTGWLNLVGALMMALAPHWAVLAFGRFVVGLSCGLAICLVPPYLATVARTTPELSARSGQIGSLNQLAIVIGICSSQVMGMLLTGPTGDKPGRWRYVLVVSALASMIQIWMGERPTAPENALDEPGEHADETAAPLLPAPASTTSNDQLSIRAVLSNPSMCSPALLITTIMTLQQASGVNAVLFYSTPVLSSVLRGAGAGALSVGISVVNALMTLPAIALVDKLGRRTLLLVSATTMAFMSVMLAVGLDQNRQLMSSVAIVAFIAAFAVGLGPVPFLLVSDMMPAPAIPAVSKLALSCSWITNFIVAMGFIPLRDALSEPADPNDPGNPGRIGEGRVFYVFTFTLILTVIVVLRGVHT</sequence>
<dbReference type="AlphaFoldDB" id="A0AAD3YC66"/>
<comment type="caution">
    <text evidence="10">The sequence shown here is derived from an EMBL/GenBank/DDBJ whole genome shotgun (WGS) entry which is preliminary data.</text>
</comment>
<dbReference type="Pfam" id="PF00083">
    <property type="entry name" value="Sugar_tr"/>
    <property type="match status" value="1"/>
</dbReference>
<dbReference type="InterPro" id="IPR005829">
    <property type="entry name" value="Sugar_transporter_CS"/>
</dbReference>
<keyword evidence="11" id="KW-1185">Reference proteome</keyword>
<comment type="similarity">
    <text evidence="2">Belongs to the major facilitator superfamily. Sugar transporter (TC 2.A.1.1) family.</text>
</comment>
<dbReference type="InterPro" id="IPR003663">
    <property type="entry name" value="Sugar/inositol_transpt"/>
</dbReference>
<evidence type="ECO:0000256" key="3">
    <source>
        <dbReference type="ARBA" id="ARBA00022448"/>
    </source>
</evidence>
<evidence type="ECO:0000256" key="1">
    <source>
        <dbReference type="ARBA" id="ARBA00004141"/>
    </source>
</evidence>
<evidence type="ECO:0000256" key="4">
    <source>
        <dbReference type="ARBA" id="ARBA00022692"/>
    </source>
</evidence>
<dbReference type="InterPro" id="IPR020846">
    <property type="entry name" value="MFS_dom"/>
</dbReference>
<dbReference type="Gene3D" id="1.20.1250.20">
    <property type="entry name" value="MFS general substrate transporter like domains"/>
    <property type="match status" value="1"/>
</dbReference>
<evidence type="ECO:0000256" key="8">
    <source>
        <dbReference type="SAM" id="Phobius"/>
    </source>
</evidence>
<dbReference type="InterPro" id="IPR036259">
    <property type="entry name" value="MFS_trans_sf"/>
</dbReference>
<keyword evidence="6 8" id="KW-0472">Membrane</keyword>
<feature type="transmembrane region" description="Helical" evidence="8">
    <location>
        <begin position="113"/>
        <end position="134"/>
    </location>
</feature>
<feature type="domain" description="Major facilitator superfamily (MFS) profile" evidence="9">
    <location>
        <begin position="9"/>
        <end position="448"/>
    </location>
</feature>
<dbReference type="PROSITE" id="PS50850">
    <property type="entry name" value="MFS"/>
    <property type="match status" value="1"/>
</dbReference>
<feature type="transmembrane region" description="Helical" evidence="8">
    <location>
        <begin position="56"/>
        <end position="76"/>
    </location>
</feature>
<reference evidence="10" key="2">
    <citation type="submission" date="2023-06" db="EMBL/GenBank/DDBJ databases">
        <authorList>
            <person name="Kobayashi Y."/>
            <person name="Kayamori A."/>
            <person name="Aoki K."/>
            <person name="Shiwa Y."/>
            <person name="Fujita N."/>
            <person name="Sugita T."/>
            <person name="Iwasaki W."/>
            <person name="Tanaka N."/>
            <person name="Takashima M."/>
        </authorList>
    </citation>
    <scope>NUCLEOTIDE SEQUENCE</scope>
    <source>
        <strain evidence="10">HIS016</strain>
    </source>
</reference>
<protein>
    <recommendedName>
        <fullName evidence="9">Major facilitator superfamily (MFS) profile domain-containing protein</fullName>
    </recommendedName>
</protein>
<keyword evidence="3" id="KW-0813">Transport</keyword>
<dbReference type="GO" id="GO:0016020">
    <property type="term" value="C:membrane"/>
    <property type="evidence" value="ECO:0007669"/>
    <property type="project" value="UniProtKB-SubCell"/>
</dbReference>
<evidence type="ECO:0000313" key="10">
    <source>
        <dbReference type="EMBL" id="GMK57741.1"/>
    </source>
</evidence>
<dbReference type="EMBL" id="BTCM01000004">
    <property type="protein sequence ID" value="GMK57741.1"/>
    <property type="molecule type" value="Genomic_DNA"/>
</dbReference>
<comment type="catalytic activity">
    <reaction evidence="7">
        <text>myo-inositol(out) + H(+)(out) = myo-inositol(in) + H(+)(in)</text>
        <dbReference type="Rhea" id="RHEA:60364"/>
        <dbReference type="ChEBI" id="CHEBI:15378"/>
        <dbReference type="ChEBI" id="CHEBI:17268"/>
    </reaction>
</comment>
<dbReference type="InterPro" id="IPR045263">
    <property type="entry name" value="GLUT"/>
</dbReference>
<keyword evidence="4 8" id="KW-0812">Transmembrane</keyword>